<dbReference type="PANTHER" id="PTHR35908">
    <property type="entry name" value="HYPOTHETICAL FUSION PROTEIN"/>
    <property type="match status" value="1"/>
</dbReference>
<dbReference type="RefSeq" id="WP_345635891.1">
    <property type="nucleotide sequence ID" value="NZ_BAABJQ010000025.1"/>
</dbReference>
<evidence type="ECO:0000313" key="2">
    <source>
        <dbReference type="EMBL" id="GAA5195904.1"/>
    </source>
</evidence>
<gene>
    <name evidence="2" type="ORF">GCM10023322_63660</name>
</gene>
<dbReference type="Gene3D" id="3.10.180.10">
    <property type="entry name" value="2,3-Dihydroxybiphenyl 1,2-Dioxygenase, domain 1"/>
    <property type="match status" value="1"/>
</dbReference>
<evidence type="ECO:0000259" key="1">
    <source>
        <dbReference type="Pfam" id="PF18029"/>
    </source>
</evidence>
<name>A0ABP9SGF1_9ACTN</name>
<feature type="domain" description="Glyoxalase-like" evidence="1">
    <location>
        <begin position="122"/>
        <end position="228"/>
    </location>
</feature>
<protein>
    <submittedName>
        <fullName evidence="2">VOC family protein</fullName>
    </submittedName>
</protein>
<dbReference type="Proteomes" id="UP001501570">
    <property type="component" value="Unassembled WGS sequence"/>
</dbReference>
<organism evidence="2 3">
    <name type="scientific">Rugosimonospora acidiphila</name>
    <dbReference type="NCBI Taxonomy" id="556531"/>
    <lineage>
        <taxon>Bacteria</taxon>
        <taxon>Bacillati</taxon>
        <taxon>Actinomycetota</taxon>
        <taxon>Actinomycetes</taxon>
        <taxon>Micromonosporales</taxon>
        <taxon>Micromonosporaceae</taxon>
        <taxon>Rugosimonospora</taxon>
    </lineage>
</organism>
<dbReference type="Pfam" id="PF18029">
    <property type="entry name" value="Glyoxalase_6"/>
    <property type="match status" value="1"/>
</dbReference>
<comment type="caution">
    <text evidence="2">The sequence shown here is derived from an EMBL/GenBank/DDBJ whole genome shotgun (WGS) entry which is preliminary data.</text>
</comment>
<dbReference type="EMBL" id="BAABJQ010000025">
    <property type="protein sequence ID" value="GAA5195904.1"/>
    <property type="molecule type" value="Genomic_DNA"/>
</dbReference>
<dbReference type="PANTHER" id="PTHR35908:SF1">
    <property type="entry name" value="CONSERVED PROTEIN"/>
    <property type="match status" value="1"/>
</dbReference>
<reference evidence="3" key="1">
    <citation type="journal article" date="2019" name="Int. J. Syst. Evol. Microbiol.">
        <title>The Global Catalogue of Microorganisms (GCM) 10K type strain sequencing project: providing services to taxonomists for standard genome sequencing and annotation.</title>
        <authorList>
            <consortium name="The Broad Institute Genomics Platform"/>
            <consortium name="The Broad Institute Genome Sequencing Center for Infectious Disease"/>
            <person name="Wu L."/>
            <person name="Ma J."/>
        </authorList>
    </citation>
    <scope>NUCLEOTIDE SEQUENCE [LARGE SCALE GENOMIC DNA]</scope>
    <source>
        <strain evidence="3">JCM 18304</strain>
    </source>
</reference>
<dbReference type="InterPro" id="IPR041581">
    <property type="entry name" value="Glyoxalase_6"/>
</dbReference>
<dbReference type="SUPFAM" id="SSF54593">
    <property type="entry name" value="Glyoxalase/Bleomycin resistance protein/Dihydroxybiphenyl dioxygenase"/>
    <property type="match status" value="1"/>
</dbReference>
<proteinExistence type="predicted"/>
<evidence type="ECO:0000313" key="3">
    <source>
        <dbReference type="Proteomes" id="UP001501570"/>
    </source>
</evidence>
<sequence>MTDDATTTVLRRPEAAAALDPLGWRYILGIACTGVPVRSVTQAAEVAAIAGAACGDDADGHLWVDVRADRALLHLQTLALAGVTPVDVRLAAAVNAALAARGLGTSPDVGTDAPRSIQVLEIAIDALDIASIRPFWKAVLGHVDEAGASGPTDALIDARRQSPAVWFQQMDAPRPQRNRIHFDISVPQDEARHRIRAALDAGGVLVSDLEAPAFWVLADAEGNEVCVTTWQGRD</sequence>
<accession>A0ABP9SGF1</accession>
<dbReference type="InterPro" id="IPR029068">
    <property type="entry name" value="Glyas_Bleomycin-R_OHBP_Dase"/>
</dbReference>
<keyword evidence="3" id="KW-1185">Reference proteome</keyword>